<dbReference type="RefSeq" id="WP_151677559.1">
    <property type="nucleotide sequence ID" value="NZ_WBWA01000005.1"/>
</dbReference>
<name>A0A7X6FQG6_9HYPH</name>
<keyword evidence="3" id="KW-1185">Reference proteome</keyword>
<accession>A0A7X6FQG6</accession>
<dbReference type="AlphaFoldDB" id="A0A7X6FQG6"/>
<evidence type="ECO:0000313" key="1">
    <source>
        <dbReference type="EMBL" id="KAB2666006.1"/>
    </source>
</evidence>
<dbReference type="EMBL" id="WBWA01000005">
    <property type="protein sequence ID" value="KAB2666006.1"/>
    <property type="molecule type" value="Genomic_DNA"/>
</dbReference>
<dbReference type="EMBL" id="JAAXZB010000001">
    <property type="protein sequence ID" value="NKW09951.1"/>
    <property type="molecule type" value="Genomic_DNA"/>
</dbReference>
<evidence type="ECO:0000313" key="3">
    <source>
        <dbReference type="Proteomes" id="UP000430843"/>
    </source>
</evidence>
<sequence>MKQYHVKLDTIIQGRPVFEKDIVSLSDEDAKGYKSAGLIAEVKDEAAEVKAEEKAESKAPAKKADK</sequence>
<dbReference type="Proteomes" id="UP000430843">
    <property type="component" value="Unassembled WGS sequence"/>
</dbReference>
<reference evidence="2 4" key="2">
    <citation type="submission" date="2020-04" db="EMBL/GenBank/DDBJ databases">
        <title>Whole genome sequencing of clinical and environmental type strains of Ochrobactrum.</title>
        <authorList>
            <person name="Dharne M."/>
        </authorList>
    </citation>
    <scope>NUCLEOTIDE SEQUENCE [LARGE SCALE GENOMIC DNA]</scope>
    <source>
        <strain evidence="2 4">DSM 13340</strain>
    </source>
</reference>
<protein>
    <submittedName>
        <fullName evidence="2">Uncharacterized protein</fullName>
    </submittedName>
</protein>
<evidence type="ECO:0000313" key="4">
    <source>
        <dbReference type="Proteomes" id="UP000558475"/>
    </source>
</evidence>
<gene>
    <name evidence="1" type="ORF">F9K91_07705</name>
    <name evidence="2" type="ORF">HGG76_11610</name>
</gene>
<comment type="caution">
    <text evidence="2">The sequence shown here is derived from an EMBL/GenBank/DDBJ whole genome shotgun (WGS) entry which is preliminary data.</text>
</comment>
<reference evidence="1 3" key="1">
    <citation type="submission" date="2019-09" db="EMBL/GenBank/DDBJ databases">
        <title>Taxonomic organization of the family Brucellaceae based on a phylogenomic approach.</title>
        <authorList>
            <person name="Leclercq S."/>
            <person name="Cloeckaert A."/>
            <person name="Zygmunt M.S."/>
        </authorList>
    </citation>
    <scope>NUCLEOTIDE SEQUENCE [LARGE SCALE GENOMIC DNA]</scope>
    <source>
        <strain evidence="1 3">LMG 18957</strain>
    </source>
</reference>
<dbReference type="Proteomes" id="UP000558475">
    <property type="component" value="Unassembled WGS sequence"/>
</dbReference>
<evidence type="ECO:0000313" key="2">
    <source>
        <dbReference type="EMBL" id="NKW09951.1"/>
    </source>
</evidence>
<organism evidence="2 4">
    <name type="scientific">Brucella tritici</name>
    <dbReference type="NCBI Taxonomy" id="94626"/>
    <lineage>
        <taxon>Bacteria</taxon>
        <taxon>Pseudomonadati</taxon>
        <taxon>Pseudomonadota</taxon>
        <taxon>Alphaproteobacteria</taxon>
        <taxon>Hyphomicrobiales</taxon>
        <taxon>Brucellaceae</taxon>
        <taxon>Brucella/Ochrobactrum group</taxon>
        <taxon>Brucella</taxon>
    </lineage>
</organism>
<proteinExistence type="predicted"/>